<dbReference type="GO" id="GO:0003677">
    <property type="term" value="F:DNA binding"/>
    <property type="evidence" value="ECO:0007669"/>
    <property type="project" value="UniProtKB-KW"/>
</dbReference>
<dbReference type="OrthoDB" id="1685135at2759"/>
<evidence type="ECO:0000313" key="11">
    <source>
        <dbReference type="EMBL" id="GER41091.1"/>
    </source>
</evidence>
<gene>
    <name evidence="11" type="ORF">STAS_17791</name>
</gene>
<feature type="active site" description="Glycyl thioester intermediate" evidence="7">
    <location>
        <position position="311"/>
    </location>
</feature>
<keyword evidence="11" id="KW-0436">Ligase</keyword>
<evidence type="ECO:0000256" key="5">
    <source>
        <dbReference type="ARBA" id="ARBA00023163"/>
    </source>
</evidence>
<evidence type="ECO:0000256" key="1">
    <source>
        <dbReference type="ARBA" id="ARBA00022679"/>
    </source>
</evidence>
<evidence type="ECO:0000313" key="12">
    <source>
        <dbReference type="Proteomes" id="UP000325081"/>
    </source>
</evidence>
<dbReference type="PANTHER" id="PTHR45670:SF1">
    <property type="entry name" value="E3 UBIQUITIN-PROTEIN LIGASE HECTD1"/>
    <property type="match status" value="1"/>
</dbReference>
<name>A0A5A7QAM2_STRAF</name>
<evidence type="ECO:0000256" key="3">
    <source>
        <dbReference type="ARBA" id="ARBA00023015"/>
    </source>
</evidence>
<feature type="domain" description="NAC" evidence="10">
    <location>
        <begin position="323"/>
        <end position="481"/>
    </location>
</feature>
<comment type="caution">
    <text evidence="11">The sequence shown here is derived from an EMBL/GenBank/DDBJ whole genome shotgun (WGS) entry which is preliminary data.</text>
</comment>
<dbReference type="PROSITE" id="PS51005">
    <property type="entry name" value="NAC"/>
    <property type="match status" value="1"/>
</dbReference>
<dbReference type="Gene3D" id="3.30.2410.10">
    <property type="entry name" value="Hect, E3 ligase catalytic domain"/>
    <property type="match status" value="1"/>
</dbReference>
<feature type="compositionally biased region" description="Acidic residues" evidence="8">
    <location>
        <begin position="494"/>
        <end position="503"/>
    </location>
</feature>
<dbReference type="AlphaFoldDB" id="A0A5A7QAM2"/>
<dbReference type="InterPro" id="IPR003441">
    <property type="entry name" value="NAC-dom"/>
</dbReference>
<dbReference type="SUPFAM" id="SSF101941">
    <property type="entry name" value="NAC domain"/>
    <property type="match status" value="2"/>
</dbReference>
<evidence type="ECO:0000259" key="9">
    <source>
        <dbReference type="PROSITE" id="PS50237"/>
    </source>
</evidence>
<feature type="compositionally biased region" description="Low complexity" evidence="8">
    <location>
        <begin position="504"/>
        <end position="517"/>
    </location>
</feature>
<keyword evidence="2 7" id="KW-0833">Ubl conjugation pathway</keyword>
<dbReference type="EMBL" id="BKCP01006071">
    <property type="protein sequence ID" value="GER41091.1"/>
    <property type="molecule type" value="Genomic_DNA"/>
</dbReference>
<evidence type="ECO:0000256" key="4">
    <source>
        <dbReference type="ARBA" id="ARBA00023125"/>
    </source>
</evidence>
<sequence>MENNNIDDDTVTNNNNNHNSASDYDWRERSSESASTSCQFPPGYRFMPTDQELVLEYLAKKVNNQPIPVAEINEVELYKYSPVYLSGDLATSRPHVTSQPQATARPHGTSWICHFRLPFINLFSVNYNLGDLCFRGTSIEDLCLDFSIPGYPEYILKPGSENVDISNLGDYVFFVVDATVVTGILRQKEIVKIYNSLVFDIASLQIFSPDEFDYLLCGSRELWKSLVDHIKFDHGYTSKSPAILNLLEIICEFTPEQQRAFCQFVTGAPRLPPGGLAVLNPKLTIVRKFAANNGTGPSESADDDLPSLMTCANYLKFHHIHLRKRGNCLLLKEKDGPLSYIPLRATMHQIVAEVSVRGIFLSGAKFEDLCTSSGLYPQLGDQEWYFFTPRDRKYPNGSRPTRSVNGIGYWKTTGADKLIMWKGELVGRKKVLVFYQGKPKSGNERKSNWIMHEYKLNAPSKSPGSNNMRLDDWVLCRIYEKIERAPKRKPKDVNDEEEEENEDNNSNNNINNESSNNIVELPNNNIFCESQDHMLMMDKYQQPSSFINNPALIPNPTPIDVSCFYGLNSLYYDPQYHHLVSQPQLMWNSRCQLPDFDWTFGSRNSNNNNNNNLQPFPFDADVDDSFSIDDYLRAAAEEGTSDDQKLGSKRKKN</sequence>
<evidence type="ECO:0000256" key="6">
    <source>
        <dbReference type="ARBA" id="ARBA00023242"/>
    </source>
</evidence>
<feature type="compositionally biased region" description="Acidic residues" evidence="8">
    <location>
        <begin position="1"/>
        <end position="10"/>
    </location>
</feature>
<feature type="non-terminal residue" evidence="11">
    <location>
        <position position="653"/>
    </location>
</feature>
<dbReference type="SMART" id="SM00119">
    <property type="entry name" value="HECTc"/>
    <property type="match status" value="1"/>
</dbReference>
<dbReference type="PANTHER" id="PTHR45670">
    <property type="entry name" value="E3 UBIQUITIN-PROTEIN LIGASE TRIP12"/>
    <property type="match status" value="1"/>
</dbReference>
<proteinExistence type="predicted"/>
<feature type="domain" description="HECT" evidence="9">
    <location>
        <begin position="163"/>
        <end position="317"/>
    </location>
</feature>
<keyword evidence="5" id="KW-0804">Transcription</keyword>
<dbReference type="GO" id="GO:0006355">
    <property type="term" value="P:regulation of DNA-templated transcription"/>
    <property type="evidence" value="ECO:0007669"/>
    <property type="project" value="InterPro"/>
</dbReference>
<dbReference type="InterPro" id="IPR000569">
    <property type="entry name" value="HECT_dom"/>
</dbReference>
<reference evidence="12" key="1">
    <citation type="journal article" date="2019" name="Curr. Biol.">
        <title>Genome Sequence of Striga asiatica Provides Insight into the Evolution of Plant Parasitism.</title>
        <authorList>
            <person name="Yoshida S."/>
            <person name="Kim S."/>
            <person name="Wafula E.K."/>
            <person name="Tanskanen J."/>
            <person name="Kim Y.M."/>
            <person name="Honaas L."/>
            <person name="Yang Z."/>
            <person name="Spallek T."/>
            <person name="Conn C.E."/>
            <person name="Ichihashi Y."/>
            <person name="Cheong K."/>
            <person name="Cui S."/>
            <person name="Der J.P."/>
            <person name="Gundlach H."/>
            <person name="Jiao Y."/>
            <person name="Hori C."/>
            <person name="Ishida J.K."/>
            <person name="Kasahara H."/>
            <person name="Kiba T."/>
            <person name="Kim M.S."/>
            <person name="Koo N."/>
            <person name="Laohavisit A."/>
            <person name="Lee Y.H."/>
            <person name="Lumba S."/>
            <person name="McCourt P."/>
            <person name="Mortimer J.C."/>
            <person name="Mutuku J.M."/>
            <person name="Nomura T."/>
            <person name="Sasaki-Sekimoto Y."/>
            <person name="Seto Y."/>
            <person name="Wang Y."/>
            <person name="Wakatake T."/>
            <person name="Sakakibara H."/>
            <person name="Demura T."/>
            <person name="Yamaguchi S."/>
            <person name="Yoneyama K."/>
            <person name="Manabe R.I."/>
            <person name="Nelson D.C."/>
            <person name="Schulman A.H."/>
            <person name="Timko M.P."/>
            <person name="dePamphilis C.W."/>
            <person name="Choi D."/>
            <person name="Shirasu K."/>
        </authorList>
    </citation>
    <scope>NUCLEOTIDE SEQUENCE [LARGE SCALE GENOMIC DNA]</scope>
    <source>
        <strain evidence="12">cv. UVA1</strain>
    </source>
</reference>
<dbReference type="Gene3D" id="2.170.150.80">
    <property type="entry name" value="NAC domain"/>
    <property type="match status" value="2"/>
</dbReference>
<keyword evidence="1" id="KW-0808">Transferase</keyword>
<dbReference type="InterPro" id="IPR036093">
    <property type="entry name" value="NAC_dom_sf"/>
</dbReference>
<feature type="region of interest" description="Disordered" evidence="8">
    <location>
        <begin position="1"/>
        <end position="28"/>
    </location>
</feature>
<feature type="region of interest" description="Disordered" evidence="8">
    <location>
        <begin position="486"/>
        <end position="517"/>
    </location>
</feature>
<accession>A0A5A7QAM2</accession>
<dbReference type="SUPFAM" id="SSF56204">
    <property type="entry name" value="Hect, E3 ligase catalytic domain"/>
    <property type="match status" value="1"/>
</dbReference>
<evidence type="ECO:0000256" key="8">
    <source>
        <dbReference type="SAM" id="MobiDB-lite"/>
    </source>
</evidence>
<dbReference type="GO" id="GO:0043161">
    <property type="term" value="P:proteasome-mediated ubiquitin-dependent protein catabolic process"/>
    <property type="evidence" value="ECO:0007669"/>
    <property type="project" value="TreeGrafter"/>
</dbReference>
<keyword evidence="6" id="KW-0539">Nucleus</keyword>
<protein>
    <submittedName>
        <fullName evidence="11">Hect ubiquitin-protein ligase</fullName>
    </submittedName>
</protein>
<evidence type="ECO:0000259" key="10">
    <source>
        <dbReference type="PROSITE" id="PS51005"/>
    </source>
</evidence>
<dbReference type="GO" id="GO:0061630">
    <property type="term" value="F:ubiquitin protein ligase activity"/>
    <property type="evidence" value="ECO:0007669"/>
    <property type="project" value="InterPro"/>
</dbReference>
<dbReference type="Pfam" id="PF02365">
    <property type="entry name" value="NAM"/>
    <property type="match status" value="2"/>
</dbReference>
<dbReference type="InterPro" id="IPR035983">
    <property type="entry name" value="Hect_E3_ubiquitin_ligase"/>
</dbReference>
<dbReference type="Proteomes" id="UP000325081">
    <property type="component" value="Unassembled WGS sequence"/>
</dbReference>
<evidence type="ECO:0000256" key="2">
    <source>
        <dbReference type="ARBA" id="ARBA00022786"/>
    </source>
</evidence>
<organism evidence="11 12">
    <name type="scientific">Striga asiatica</name>
    <name type="common">Asiatic witchweed</name>
    <name type="synonym">Buchnera asiatica</name>
    <dbReference type="NCBI Taxonomy" id="4170"/>
    <lineage>
        <taxon>Eukaryota</taxon>
        <taxon>Viridiplantae</taxon>
        <taxon>Streptophyta</taxon>
        <taxon>Embryophyta</taxon>
        <taxon>Tracheophyta</taxon>
        <taxon>Spermatophyta</taxon>
        <taxon>Magnoliopsida</taxon>
        <taxon>eudicotyledons</taxon>
        <taxon>Gunneridae</taxon>
        <taxon>Pentapetalae</taxon>
        <taxon>asterids</taxon>
        <taxon>lamiids</taxon>
        <taxon>Lamiales</taxon>
        <taxon>Orobanchaceae</taxon>
        <taxon>Buchnereae</taxon>
        <taxon>Striga</taxon>
    </lineage>
</organism>
<dbReference type="Pfam" id="PF00632">
    <property type="entry name" value="HECT"/>
    <property type="match status" value="1"/>
</dbReference>
<dbReference type="InterPro" id="IPR045322">
    <property type="entry name" value="HECTD1/TRIP12-like"/>
</dbReference>
<keyword evidence="12" id="KW-1185">Reference proteome</keyword>
<keyword evidence="3" id="KW-0805">Transcription regulation</keyword>
<dbReference type="GO" id="GO:0016874">
    <property type="term" value="F:ligase activity"/>
    <property type="evidence" value="ECO:0007669"/>
    <property type="project" value="UniProtKB-KW"/>
</dbReference>
<keyword evidence="4" id="KW-0238">DNA-binding</keyword>
<evidence type="ECO:0000256" key="7">
    <source>
        <dbReference type="PROSITE-ProRule" id="PRU00104"/>
    </source>
</evidence>
<dbReference type="GO" id="GO:0000209">
    <property type="term" value="P:protein polyubiquitination"/>
    <property type="evidence" value="ECO:0007669"/>
    <property type="project" value="TreeGrafter"/>
</dbReference>
<dbReference type="PROSITE" id="PS50237">
    <property type="entry name" value="HECT"/>
    <property type="match status" value="1"/>
</dbReference>